<proteinExistence type="predicted"/>
<evidence type="ECO:0000259" key="1">
    <source>
        <dbReference type="PROSITE" id="PS50858"/>
    </source>
</evidence>
<evidence type="ECO:0000313" key="3">
    <source>
        <dbReference type="Proteomes" id="UP000232323"/>
    </source>
</evidence>
<organism evidence="2 3">
    <name type="scientific">Chlamydomonas eustigma</name>
    <dbReference type="NCBI Taxonomy" id="1157962"/>
    <lineage>
        <taxon>Eukaryota</taxon>
        <taxon>Viridiplantae</taxon>
        <taxon>Chlorophyta</taxon>
        <taxon>core chlorophytes</taxon>
        <taxon>Chlorophyceae</taxon>
        <taxon>CS clade</taxon>
        <taxon>Chlamydomonadales</taxon>
        <taxon>Chlamydomonadaceae</taxon>
        <taxon>Chlamydomonas</taxon>
    </lineage>
</organism>
<feature type="domain" description="BSD" evidence="1">
    <location>
        <begin position="220"/>
        <end position="272"/>
    </location>
</feature>
<dbReference type="AlphaFoldDB" id="A0A250WZE1"/>
<dbReference type="Pfam" id="PF03909">
    <property type="entry name" value="BSD"/>
    <property type="match status" value="1"/>
</dbReference>
<dbReference type="OrthoDB" id="360521at2759"/>
<dbReference type="GO" id="GO:0006351">
    <property type="term" value="P:DNA-templated transcription"/>
    <property type="evidence" value="ECO:0007669"/>
    <property type="project" value="InterPro"/>
</dbReference>
<dbReference type="Gene3D" id="6.10.140.1200">
    <property type="match status" value="1"/>
</dbReference>
<name>A0A250WZE1_9CHLO</name>
<dbReference type="PROSITE" id="PS50858">
    <property type="entry name" value="BSD"/>
    <property type="match status" value="1"/>
</dbReference>
<dbReference type="InterPro" id="IPR035925">
    <property type="entry name" value="BSD_dom_sf"/>
</dbReference>
<dbReference type="STRING" id="1157962.A0A250WZE1"/>
<reference evidence="2 3" key="1">
    <citation type="submission" date="2017-08" db="EMBL/GenBank/DDBJ databases">
        <title>Acidophilic green algal genome provides insights into adaptation to an acidic environment.</title>
        <authorList>
            <person name="Hirooka S."/>
            <person name="Hirose Y."/>
            <person name="Kanesaki Y."/>
            <person name="Higuchi S."/>
            <person name="Fujiwara T."/>
            <person name="Onuma R."/>
            <person name="Era A."/>
            <person name="Ohbayashi R."/>
            <person name="Uzuka A."/>
            <person name="Nozaki H."/>
            <person name="Yoshikawa H."/>
            <person name="Miyagishima S.Y."/>
        </authorList>
    </citation>
    <scope>NUCLEOTIDE SEQUENCE [LARGE SCALE GENOMIC DNA]</scope>
    <source>
        <strain evidence="2 3">NIES-2499</strain>
    </source>
</reference>
<dbReference type="PANTHER" id="PTHR12856">
    <property type="entry name" value="TRANSCRIPTION INITIATION FACTOR IIH-RELATED"/>
    <property type="match status" value="1"/>
</dbReference>
<keyword evidence="3" id="KW-1185">Reference proteome</keyword>
<dbReference type="GO" id="GO:0000439">
    <property type="term" value="C:transcription factor TFIIH core complex"/>
    <property type="evidence" value="ECO:0007669"/>
    <property type="project" value="InterPro"/>
</dbReference>
<protein>
    <recommendedName>
        <fullName evidence="1">BSD domain-containing protein</fullName>
    </recommendedName>
</protein>
<dbReference type="SUPFAM" id="SSF140383">
    <property type="entry name" value="BSD domain-like"/>
    <property type="match status" value="1"/>
</dbReference>
<accession>A0A250WZE1</accession>
<comment type="caution">
    <text evidence="2">The sequence shown here is derived from an EMBL/GenBank/DDBJ whole genome shotgun (WGS) entry which is preliminary data.</text>
</comment>
<dbReference type="InterPro" id="IPR005607">
    <property type="entry name" value="BSD_dom"/>
</dbReference>
<dbReference type="SMART" id="SM00751">
    <property type="entry name" value="BSD"/>
    <property type="match status" value="1"/>
</dbReference>
<dbReference type="InterPro" id="IPR027079">
    <property type="entry name" value="Tfb1/GTF2H1"/>
</dbReference>
<evidence type="ECO:0000313" key="2">
    <source>
        <dbReference type="EMBL" id="GAX76207.1"/>
    </source>
</evidence>
<dbReference type="EMBL" id="BEGY01000016">
    <property type="protein sequence ID" value="GAX76207.1"/>
    <property type="molecule type" value="Genomic_DNA"/>
</dbReference>
<dbReference type="Proteomes" id="UP000232323">
    <property type="component" value="Unassembled WGS sequence"/>
</dbReference>
<gene>
    <name evidence="2" type="ORF">CEUSTIGMA_g3651.t1</name>
</gene>
<sequence length="624" mass="69882">MKSRQISAVLFHRPHALLNRMELKLLVKNAKFQTPSKEYLPGALSVSKTRVQWDASISVQQDLKPINVLLASISNQQRAKGKPFLRIVCPGQEPPACVFEFDTEADRDTVVDCIAKAQTAQQTGDGSPASCLKPQQRQALFASNPDLQEEHRALVASGILSDADFWARKMSMPQFRHQQESVLQAASASGAAAVAGRTIGISNNMVDMQGEQDAKAASVGRSKVQFHLTPELIKQIFAERPHVKRAYVKNVPHNMSEKVFWTKYAQYQLSNEVKRKRLLEGQGYDDTPADEDARLFRPGFQRDSAGAAVTAAQSDVDEQQRLAKIICVNPRVNLLAHESDSLMQGFGVVHATSKDPGVPGMAEDLVRDINRHAEVVLAGREALLQAADMQQQQPVDERGLKDVSIRSKQEEYLQLEDLRPLPQDQFEPLNIADPSRYFDRQGTHISGQTDGSQPGKSLIYSNTVMRISFVDPTHLSEKAMDPQLAYEALILCTRGISSALREGSGMLPRSTLIPDPLSDELLLANVRSVVRPEAVAVNELCRHFWSCFPTDSPSKVPFSSCPYYASLKRSLLSKLHQEIDQRWKRVEDMRQLQRPDRLVFRHLLKPLRDMLEAAMARYRQEVHP</sequence>
<dbReference type="GO" id="GO:0006289">
    <property type="term" value="P:nucleotide-excision repair"/>
    <property type="evidence" value="ECO:0007669"/>
    <property type="project" value="InterPro"/>
</dbReference>